<dbReference type="SMART" id="SM00233">
    <property type="entry name" value="PH"/>
    <property type="match status" value="1"/>
</dbReference>
<feature type="compositionally biased region" description="Basic and acidic residues" evidence="2">
    <location>
        <begin position="360"/>
        <end position="373"/>
    </location>
</feature>
<feature type="compositionally biased region" description="Basic and acidic residues" evidence="2">
    <location>
        <begin position="184"/>
        <end position="195"/>
    </location>
</feature>
<dbReference type="InterPro" id="IPR001849">
    <property type="entry name" value="PH_domain"/>
</dbReference>
<dbReference type="InterPro" id="IPR011990">
    <property type="entry name" value="TPR-like_helical_dom_sf"/>
</dbReference>
<feature type="region of interest" description="Disordered" evidence="2">
    <location>
        <begin position="150"/>
        <end position="210"/>
    </location>
</feature>
<dbReference type="InterPro" id="IPR027523">
    <property type="entry name" value="CLU_prot"/>
</dbReference>
<dbReference type="PROSITE" id="PS50003">
    <property type="entry name" value="PH_DOMAIN"/>
    <property type="match status" value="1"/>
</dbReference>
<keyword evidence="1" id="KW-0963">Cytoplasm</keyword>
<evidence type="ECO:0000256" key="2">
    <source>
        <dbReference type="SAM" id="MobiDB-lite"/>
    </source>
</evidence>
<feature type="compositionally biased region" description="Basic and acidic residues" evidence="2">
    <location>
        <begin position="798"/>
        <end position="808"/>
    </location>
</feature>
<protein>
    <submittedName>
        <fullName evidence="5">PH domain containing protein</fullName>
    </submittedName>
</protein>
<dbReference type="SUPFAM" id="SSF48452">
    <property type="entry name" value="TPR-like"/>
    <property type="match status" value="1"/>
</dbReference>
<dbReference type="PROSITE" id="PS51823">
    <property type="entry name" value="CLU"/>
    <property type="match status" value="1"/>
</dbReference>
<feature type="compositionally biased region" description="Basic residues" evidence="2">
    <location>
        <begin position="254"/>
        <end position="263"/>
    </location>
</feature>
<feature type="domain" description="Clu" evidence="4">
    <location>
        <begin position="389"/>
        <end position="667"/>
    </location>
</feature>
<dbReference type="SUPFAM" id="SSF50729">
    <property type="entry name" value="PH domain-like"/>
    <property type="match status" value="1"/>
</dbReference>
<dbReference type="Pfam" id="PF00169">
    <property type="entry name" value="PH"/>
    <property type="match status" value="1"/>
</dbReference>
<gene>
    <name evidence="5" type="ORF">ACA1_374570</name>
</gene>
<organism evidence="5 6">
    <name type="scientific">Acanthamoeba castellanii (strain ATCC 30010 / Neff)</name>
    <dbReference type="NCBI Taxonomy" id="1257118"/>
    <lineage>
        <taxon>Eukaryota</taxon>
        <taxon>Amoebozoa</taxon>
        <taxon>Discosea</taxon>
        <taxon>Longamoebia</taxon>
        <taxon>Centramoebida</taxon>
        <taxon>Acanthamoebidae</taxon>
        <taxon>Acanthamoeba</taxon>
    </lineage>
</organism>
<feature type="region of interest" description="Disordered" evidence="2">
    <location>
        <begin position="234"/>
        <end position="275"/>
    </location>
</feature>
<feature type="region of interest" description="Disordered" evidence="2">
    <location>
        <begin position="383"/>
        <end position="417"/>
    </location>
</feature>
<evidence type="ECO:0000313" key="6">
    <source>
        <dbReference type="Proteomes" id="UP000011083"/>
    </source>
</evidence>
<name>L8GHQ3_ACACF</name>
<dbReference type="InterPro" id="IPR011993">
    <property type="entry name" value="PH-like_dom_sf"/>
</dbReference>
<dbReference type="RefSeq" id="XP_004334402.1">
    <property type="nucleotide sequence ID" value="XM_004334354.1"/>
</dbReference>
<feature type="region of interest" description="Disordered" evidence="2">
    <location>
        <begin position="781"/>
        <end position="812"/>
    </location>
</feature>
<dbReference type="GeneID" id="14912766"/>
<evidence type="ECO:0000259" key="4">
    <source>
        <dbReference type="PROSITE" id="PS51823"/>
    </source>
</evidence>
<evidence type="ECO:0000256" key="1">
    <source>
        <dbReference type="ARBA" id="ARBA00022490"/>
    </source>
</evidence>
<feature type="region of interest" description="Disordered" evidence="2">
    <location>
        <begin position="291"/>
        <end position="333"/>
    </location>
</feature>
<dbReference type="EMBL" id="KB008119">
    <property type="protein sequence ID" value="ELR12389.1"/>
    <property type="molecule type" value="Genomic_DNA"/>
</dbReference>
<dbReference type="PANTHER" id="PTHR12601:SF6">
    <property type="entry name" value="CLUSTERED MITOCHONDRIA PROTEIN HOMOLOG"/>
    <property type="match status" value="1"/>
</dbReference>
<dbReference type="AlphaFoldDB" id="L8GHQ3"/>
<feature type="compositionally biased region" description="Basic and acidic residues" evidence="2">
    <location>
        <begin position="295"/>
        <end position="305"/>
    </location>
</feature>
<evidence type="ECO:0000259" key="3">
    <source>
        <dbReference type="PROSITE" id="PS50003"/>
    </source>
</evidence>
<feature type="compositionally biased region" description="Acidic residues" evidence="2">
    <location>
        <begin position="313"/>
        <end position="333"/>
    </location>
</feature>
<reference evidence="5 6" key="1">
    <citation type="journal article" date="2013" name="Genome Biol.">
        <title>Genome of Acanthamoeba castellanii highlights extensive lateral gene transfer and early evolution of tyrosine kinase signaling.</title>
        <authorList>
            <person name="Clarke M."/>
            <person name="Lohan A.J."/>
            <person name="Liu B."/>
            <person name="Lagkouvardos I."/>
            <person name="Roy S."/>
            <person name="Zafar N."/>
            <person name="Bertelli C."/>
            <person name="Schilde C."/>
            <person name="Kianianmomeni A."/>
            <person name="Burglin T.R."/>
            <person name="Frech C."/>
            <person name="Turcotte B."/>
            <person name="Kopec K.O."/>
            <person name="Synnott J.M."/>
            <person name="Choo C."/>
            <person name="Paponov I."/>
            <person name="Finkler A."/>
            <person name="Soon Heng Tan C."/>
            <person name="Hutchins A.P."/>
            <person name="Weinmeier T."/>
            <person name="Rattei T."/>
            <person name="Chu J.S."/>
            <person name="Gimenez G."/>
            <person name="Irimia M."/>
            <person name="Rigden D.J."/>
            <person name="Fitzpatrick D.A."/>
            <person name="Lorenzo-Morales J."/>
            <person name="Bateman A."/>
            <person name="Chiu C.H."/>
            <person name="Tang P."/>
            <person name="Hegemann P."/>
            <person name="Fromm H."/>
            <person name="Raoult D."/>
            <person name="Greub G."/>
            <person name="Miranda-Saavedra D."/>
            <person name="Chen N."/>
            <person name="Nash P."/>
            <person name="Ginger M.L."/>
            <person name="Horn M."/>
            <person name="Schaap P."/>
            <person name="Caler L."/>
            <person name="Loftus B."/>
        </authorList>
    </citation>
    <scope>NUCLEOTIDE SEQUENCE [LARGE SCALE GENOMIC DNA]</scope>
    <source>
        <strain evidence="5 6">Neff</strain>
    </source>
</reference>
<accession>L8GHQ3</accession>
<dbReference type="KEGG" id="acan:ACA1_374570"/>
<feature type="compositionally biased region" description="Acidic residues" evidence="2">
    <location>
        <begin position="384"/>
        <end position="397"/>
    </location>
</feature>
<dbReference type="VEuPathDB" id="AmoebaDB:ACA1_374570"/>
<evidence type="ECO:0000313" key="5">
    <source>
        <dbReference type="EMBL" id="ELR12389.1"/>
    </source>
</evidence>
<dbReference type="InterPro" id="IPR025697">
    <property type="entry name" value="CLU_dom"/>
</dbReference>
<feature type="compositionally biased region" description="Polar residues" evidence="2">
    <location>
        <begin position="162"/>
        <end position="172"/>
    </location>
</feature>
<dbReference type="Gene3D" id="1.25.40.10">
    <property type="entry name" value="Tetratricopeptide repeat domain"/>
    <property type="match status" value="1"/>
</dbReference>
<feature type="compositionally biased region" description="Low complexity" evidence="2">
    <location>
        <begin position="239"/>
        <end position="253"/>
    </location>
</feature>
<sequence>MLARRPLYQRPNDPTCQLDYFSFYEAAAGNVHEGGLLKLWKKYGLVLKEGFLYFRPAGSGDPSSPEQYKFVIALNDSWKAIYVQLTSLTGKKNCLELAGAAQSYLVCFGSEAERDRWVGAINDACASVGDEHRRRQEVEARLRAMLAAPLPPAHQSSSSSSNEVVNTTEQSATTTKTKKKKKNEARSSGRDHREEEYDDDSTSASEQYSSSQYVYNEMYGLCAEEDSDSRLAESPILGPRRSAPTSHSSSTSAKPKKEKKANGRKGIAGNGPANVSYESLDKAMSGHFTFANRRKQAEQTKAAEAKKKKTADGDDGEAREDDDGYILDVDDDDVVAEDVGTTAGEVSEGYIDVAGAAEGGRPERQQLEERSDEANNQCYAWTQGEEEEEDEQEEEEQSASAQMTKKKSTMKKATMSGDDEAELLTDWNSRFQGLVEQMRTFSNNTARTFKYRVNSQLLAIAQDFMCSVKHYGKIIIAETHLPPEIKTIKPASEVGGVAGGVKYIVQNILFKFAVDYKGIYGSDYAAAKVKHLLRIVVASGVVNNTVAGHELKGAACYFNLNLDVCIPFMATLDYRGHRLLAVALAPINDETLVSGTGDGGQTVRNSDSHLDGLLQQAAGRLNLSRHVCGKDAKELYSVADLEGHRGLDGRYYLIDLARVMPPEYPFDRHIKQGHLFRLLRPEFVRSHYKPLCPDACSGFILHDPKRVEHNREVKLATKALYNSIIPSVATLLTEESALSEGGGLEAFLHSYGVNLRMMGCVRAEVRKIFAQAEETLAPSAAELLPEPQPLLHRKGSAGRREKATKEKSEDDDTAAALRAKLVAEAERRRRRAREADVLLLVEMLARVMKEMLLRSLRAKSKALKVPLEEPYRLQVVRNLNRFFGVRTGAGGRWWAHKARRALTAKFGDRALHDSETAPEWSLAEYLRRNPIGGSSDENANFQLLFDKLQKYTGLVLRQGFILVIGSKDNSPNPFQSFDLVELGERVKYMNVIATAEAFLYQAASEQAKGIKRQQFLELAAEKYLVAISANPQSVEALRQMASTCVALVEETKDTDRRVELMKRAKKYYQWSLSIFPKDPQRMMGNFQAGAELLLRALELDPNFHYCLRSYAELLYHTEAQLAELVYARARQCLLDRGSGGGTEDGDHD</sequence>
<dbReference type="GO" id="GO:0048312">
    <property type="term" value="P:intracellular distribution of mitochondria"/>
    <property type="evidence" value="ECO:0007669"/>
    <property type="project" value="TreeGrafter"/>
</dbReference>
<proteinExistence type="predicted"/>
<dbReference type="GO" id="GO:0003729">
    <property type="term" value="F:mRNA binding"/>
    <property type="evidence" value="ECO:0007669"/>
    <property type="project" value="TreeGrafter"/>
</dbReference>
<keyword evidence="6" id="KW-1185">Reference proteome</keyword>
<dbReference type="PANTHER" id="PTHR12601">
    <property type="entry name" value="EUKARYOTIC TRANSLATION INITIATION FACTOR 3 SUBUNIT EIF-3"/>
    <property type="match status" value="1"/>
</dbReference>
<feature type="domain" description="PH" evidence="3">
    <location>
        <begin position="24"/>
        <end position="126"/>
    </location>
</feature>
<dbReference type="Pfam" id="PF13236">
    <property type="entry name" value="CLU"/>
    <property type="match status" value="1"/>
</dbReference>
<dbReference type="GO" id="GO:0005737">
    <property type="term" value="C:cytoplasm"/>
    <property type="evidence" value="ECO:0007669"/>
    <property type="project" value="TreeGrafter"/>
</dbReference>
<dbReference type="Proteomes" id="UP000011083">
    <property type="component" value="Unassembled WGS sequence"/>
</dbReference>
<feature type="region of interest" description="Disordered" evidence="2">
    <location>
        <begin position="357"/>
        <end position="376"/>
    </location>
</feature>
<dbReference type="CDD" id="cd00821">
    <property type="entry name" value="PH"/>
    <property type="match status" value="1"/>
</dbReference>
<dbReference type="Gene3D" id="2.30.29.30">
    <property type="entry name" value="Pleckstrin-homology domain (PH domain)/Phosphotyrosine-binding domain (PTB)"/>
    <property type="match status" value="1"/>
</dbReference>